<gene>
    <name evidence="1" type="ordered locus">Halhy_4052</name>
</gene>
<dbReference type="Proteomes" id="UP000008461">
    <property type="component" value="Chromosome"/>
</dbReference>
<organism evidence="1 2">
    <name type="scientific">Haliscomenobacter hydrossis (strain ATCC 27775 / DSM 1100 / LMG 10767 / O)</name>
    <dbReference type="NCBI Taxonomy" id="760192"/>
    <lineage>
        <taxon>Bacteria</taxon>
        <taxon>Pseudomonadati</taxon>
        <taxon>Bacteroidota</taxon>
        <taxon>Saprospiria</taxon>
        <taxon>Saprospirales</taxon>
        <taxon>Haliscomenobacteraceae</taxon>
        <taxon>Haliscomenobacter</taxon>
    </lineage>
</organism>
<dbReference type="EMBL" id="CP002691">
    <property type="protein sequence ID" value="AEE51900.1"/>
    <property type="molecule type" value="Genomic_DNA"/>
</dbReference>
<dbReference type="AlphaFoldDB" id="F4L6U5"/>
<dbReference type="Gene3D" id="1.10.10.10">
    <property type="entry name" value="Winged helix-like DNA-binding domain superfamily/Winged helix DNA-binding domain"/>
    <property type="match status" value="1"/>
</dbReference>
<protein>
    <submittedName>
        <fullName evidence="1">DNA binding domain protein, excisionase family</fullName>
    </submittedName>
</protein>
<dbReference type="OrthoDB" id="798073at2"/>
<keyword evidence="2" id="KW-1185">Reference proteome</keyword>
<dbReference type="InterPro" id="IPR036388">
    <property type="entry name" value="WH-like_DNA-bd_sf"/>
</dbReference>
<dbReference type="HOGENOM" id="CLU_2633164_0_0_10"/>
<name>F4L6U5_HALH1</name>
<dbReference type="RefSeq" id="WP_013766438.1">
    <property type="nucleotide sequence ID" value="NC_015510.1"/>
</dbReference>
<dbReference type="NCBIfam" id="TIGR01764">
    <property type="entry name" value="excise"/>
    <property type="match status" value="1"/>
</dbReference>
<sequence length="77" mass="8866">MTEEQNEQKLLLTRKQLAGELKVSIPTIDRWIKIRAVPFYKMGRKVLFDLQEVLKYRSGYGKLIRISPDSSPTSNAA</sequence>
<accession>F4L6U5</accession>
<dbReference type="STRING" id="760192.Halhy_4052"/>
<proteinExistence type="predicted"/>
<reference key="2">
    <citation type="submission" date="2011-04" db="EMBL/GenBank/DDBJ databases">
        <title>Complete sequence of chromosome of Haliscomenobacter hydrossis DSM 1100.</title>
        <authorList>
            <consortium name="US DOE Joint Genome Institute (JGI-PGF)"/>
            <person name="Lucas S."/>
            <person name="Han J."/>
            <person name="Lapidus A."/>
            <person name="Bruce D."/>
            <person name="Goodwin L."/>
            <person name="Pitluck S."/>
            <person name="Peters L."/>
            <person name="Kyrpides N."/>
            <person name="Mavromatis K."/>
            <person name="Ivanova N."/>
            <person name="Ovchinnikova G."/>
            <person name="Pagani I."/>
            <person name="Daligault H."/>
            <person name="Detter J.C."/>
            <person name="Han C."/>
            <person name="Land M."/>
            <person name="Hauser L."/>
            <person name="Markowitz V."/>
            <person name="Cheng J.-F."/>
            <person name="Hugenholtz P."/>
            <person name="Woyke T."/>
            <person name="Wu D."/>
            <person name="Verbarg S."/>
            <person name="Frueling A."/>
            <person name="Brambilla E."/>
            <person name="Klenk H.-P."/>
            <person name="Eisen J.A."/>
        </authorList>
    </citation>
    <scope>NUCLEOTIDE SEQUENCE</scope>
    <source>
        <strain>DSM 1100</strain>
    </source>
</reference>
<dbReference type="SUPFAM" id="SSF46955">
    <property type="entry name" value="Putative DNA-binding domain"/>
    <property type="match status" value="1"/>
</dbReference>
<evidence type="ECO:0000313" key="2">
    <source>
        <dbReference type="Proteomes" id="UP000008461"/>
    </source>
</evidence>
<evidence type="ECO:0000313" key="1">
    <source>
        <dbReference type="EMBL" id="AEE51900.1"/>
    </source>
</evidence>
<reference evidence="1 2" key="1">
    <citation type="journal article" date="2011" name="Stand. Genomic Sci.">
        <title>Complete genome sequence of Haliscomenobacter hydrossis type strain (O).</title>
        <authorList>
            <consortium name="US DOE Joint Genome Institute (JGI-PGF)"/>
            <person name="Daligault H."/>
            <person name="Lapidus A."/>
            <person name="Zeytun A."/>
            <person name="Nolan M."/>
            <person name="Lucas S."/>
            <person name="Del Rio T.G."/>
            <person name="Tice H."/>
            <person name="Cheng J.F."/>
            <person name="Tapia R."/>
            <person name="Han C."/>
            <person name="Goodwin L."/>
            <person name="Pitluck S."/>
            <person name="Liolios K."/>
            <person name="Pagani I."/>
            <person name="Ivanova N."/>
            <person name="Huntemann M."/>
            <person name="Mavromatis K."/>
            <person name="Mikhailova N."/>
            <person name="Pati A."/>
            <person name="Chen A."/>
            <person name="Palaniappan K."/>
            <person name="Land M."/>
            <person name="Hauser L."/>
            <person name="Brambilla E.M."/>
            <person name="Rohde M."/>
            <person name="Verbarg S."/>
            <person name="Goker M."/>
            <person name="Bristow J."/>
            <person name="Eisen J.A."/>
            <person name="Markowitz V."/>
            <person name="Hugenholtz P."/>
            <person name="Kyrpides N.C."/>
            <person name="Klenk H.P."/>
            <person name="Woyke T."/>
        </authorList>
    </citation>
    <scope>NUCLEOTIDE SEQUENCE [LARGE SCALE GENOMIC DNA]</scope>
    <source>
        <strain evidence="2">ATCC 27775 / DSM 1100 / LMG 10767 / O</strain>
    </source>
</reference>
<dbReference type="KEGG" id="hhy:Halhy_4052"/>
<dbReference type="InterPro" id="IPR009061">
    <property type="entry name" value="DNA-bd_dom_put_sf"/>
</dbReference>
<dbReference type="InterPro" id="IPR010093">
    <property type="entry name" value="SinI_DNA-bd"/>
</dbReference>
<dbReference type="eggNOG" id="COG4220">
    <property type="taxonomic scope" value="Bacteria"/>
</dbReference>
<dbReference type="GO" id="GO:0003677">
    <property type="term" value="F:DNA binding"/>
    <property type="evidence" value="ECO:0007669"/>
    <property type="project" value="InterPro"/>
</dbReference>